<organism evidence="5 6">
    <name type="scientific">Kingdonia uniflora</name>
    <dbReference type="NCBI Taxonomy" id="39325"/>
    <lineage>
        <taxon>Eukaryota</taxon>
        <taxon>Viridiplantae</taxon>
        <taxon>Streptophyta</taxon>
        <taxon>Embryophyta</taxon>
        <taxon>Tracheophyta</taxon>
        <taxon>Spermatophyta</taxon>
        <taxon>Magnoliopsida</taxon>
        <taxon>Ranunculales</taxon>
        <taxon>Circaeasteraceae</taxon>
        <taxon>Kingdonia</taxon>
    </lineage>
</organism>
<evidence type="ECO:0000313" key="5">
    <source>
        <dbReference type="EMBL" id="KAF6156639.1"/>
    </source>
</evidence>
<dbReference type="InterPro" id="IPR029056">
    <property type="entry name" value="Ribokinase-like"/>
</dbReference>
<dbReference type="GO" id="GO:0005524">
    <property type="term" value="F:ATP binding"/>
    <property type="evidence" value="ECO:0007669"/>
    <property type="project" value="UniProtKB-KW"/>
</dbReference>
<proteinExistence type="predicted"/>
<reference evidence="5 6" key="1">
    <citation type="journal article" date="2020" name="IScience">
        <title>Genome Sequencing of the Endangered Kingdonia uniflora (Circaeasteraceae, Ranunculales) Reveals Potential Mechanisms of Evolutionary Specialization.</title>
        <authorList>
            <person name="Sun Y."/>
            <person name="Deng T."/>
            <person name="Zhang A."/>
            <person name="Moore M.J."/>
            <person name="Landis J.B."/>
            <person name="Lin N."/>
            <person name="Zhang H."/>
            <person name="Zhang X."/>
            <person name="Huang J."/>
            <person name="Zhang X."/>
            <person name="Sun H."/>
            <person name="Wang H."/>
        </authorList>
    </citation>
    <scope>NUCLEOTIDE SEQUENCE [LARGE SCALE GENOMIC DNA]</scope>
    <source>
        <strain evidence="5">TB1705</strain>
        <tissue evidence="5">Leaf</tissue>
    </source>
</reference>
<evidence type="ECO:0000256" key="2">
    <source>
        <dbReference type="ARBA" id="ARBA00022741"/>
    </source>
</evidence>
<dbReference type="Proteomes" id="UP000541444">
    <property type="component" value="Unassembled WGS sequence"/>
</dbReference>
<evidence type="ECO:0000256" key="4">
    <source>
        <dbReference type="ARBA" id="ARBA00022840"/>
    </source>
</evidence>
<dbReference type="AlphaFoldDB" id="A0A7J7MNX7"/>
<comment type="caution">
    <text evidence="5">The sequence shown here is derived from an EMBL/GenBank/DDBJ whole genome shotgun (WGS) entry which is preliminary data.</text>
</comment>
<dbReference type="GO" id="GO:0016301">
    <property type="term" value="F:kinase activity"/>
    <property type="evidence" value="ECO:0007669"/>
    <property type="project" value="UniProtKB-KW"/>
</dbReference>
<keyword evidence="1" id="KW-0808">Transferase</keyword>
<dbReference type="InterPro" id="IPR023314">
    <property type="entry name" value="Myo_inos_IolC-like_sf"/>
</dbReference>
<keyword evidence="3" id="KW-0418">Kinase</keyword>
<evidence type="ECO:0000256" key="3">
    <source>
        <dbReference type="ARBA" id="ARBA00022777"/>
    </source>
</evidence>
<sequence>MLGNDLGICKAITANEIWDFHLIDRIVCYGGILTNFIPTVGGVSLAETLALMKVAGGAPVNDVVGISILGGSSPFMGKDWLKMNCRNTDRTVGQGEREGIVSRSAMIAAYGMHVSVSSFAHQGEIASSDAKCSNYT</sequence>
<keyword evidence="6" id="KW-1185">Reference proteome</keyword>
<dbReference type="OrthoDB" id="1934760at2759"/>
<keyword evidence="4" id="KW-0067">ATP-binding</keyword>
<keyword evidence="2" id="KW-0547">Nucleotide-binding</keyword>
<protein>
    <submittedName>
        <fullName evidence="5">Uncharacterized protein</fullName>
    </submittedName>
</protein>
<accession>A0A7J7MNX7</accession>
<dbReference type="Gene3D" id="2.20.150.10">
    <property type="entry name" value="putative 5-dehydro-2- deoxygluconokinase"/>
    <property type="match status" value="1"/>
</dbReference>
<name>A0A7J7MNX7_9MAGN</name>
<gene>
    <name evidence="5" type="ORF">GIB67_017775</name>
</gene>
<dbReference type="Gene3D" id="3.40.1190.20">
    <property type="match status" value="1"/>
</dbReference>
<dbReference type="EMBL" id="JACGCM010001311">
    <property type="protein sequence ID" value="KAF6156639.1"/>
    <property type="molecule type" value="Genomic_DNA"/>
</dbReference>
<evidence type="ECO:0000313" key="6">
    <source>
        <dbReference type="Proteomes" id="UP000541444"/>
    </source>
</evidence>
<evidence type="ECO:0000256" key="1">
    <source>
        <dbReference type="ARBA" id="ARBA00022679"/>
    </source>
</evidence>